<sequence>MARGTSNRKQRTSNKGESSGFGSRRNFLRATAGASALGLAGCLDNIGGGGGGSSETVTYGVVSPMSGAYSSLAPGQRYGARLAIETLQEDDDFDFEIEGVYADGQTEDTASVQAAERLVQQEDANFIMGCISSSVALSMNEFAAQEEVIYNPGAAAVPITGSGCNQYVFRTETNTAQIAEAVSEYTVNNLGNDVWFHIADYAYGTSVQNRVTRRMEQANSDLNIVGQTASQLGSSNFDTYISEIDNSDAEVVIVGMTGGDLINFTAQAVEAGITEDREIMAPTMTFQVVRGALGPAAYGLYGGVRYIADLDNPQNNEFVEAYMNMDETEAPPDNFARVGYQSIMMTAEGIKEAGSTNVDDVIDALEGLEMDSILGPNQFRACDHQALNPTWMGQCVEPESGEMADVELLSKVEGSDAMIPCDETECSL</sequence>
<dbReference type="PANTHER" id="PTHR30483:SF6">
    <property type="entry name" value="PERIPLASMIC BINDING PROTEIN OF ABC TRANSPORTER FOR NATURAL AMINO ACIDS"/>
    <property type="match status" value="1"/>
</dbReference>
<dbReference type="AlphaFoldDB" id="A0ABD6DHB8"/>
<feature type="domain" description="Leucine-binding protein" evidence="3">
    <location>
        <begin position="56"/>
        <end position="396"/>
    </location>
</feature>
<dbReference type="Pfam" id="PF13458">
    <property type="entry name" value="Peripla_BP_6"/>
    <property type="match status" value="1"/>
</dbReference>
<accession>A0ABD6DHB8</accession>
<evidence type="ECO:0000256" key="1">
    <source>
        <dbReference type="ARBA" id="ARBA00022729"/>
    </source>
</evidence>
<feature type="region of interest" description="Disordered" evidence="2">
    <location>
        <begin position="1"/>
        <end position="23"/>
    </location>
</feature>
<keyword evidence="5" id="KW-1185">Reference proteome</keyword>
<dbReference type="PANTHER" id="PTHR30483">
    <property type="entry name" value="LEUCINE-SPECIFIC-BINDING PROTEIN"/>
    <property type="match status" value="1"/>
</dbReference>
<dbReference type="InterPro" id="IPR051010">
    <property type="entry name" value="BCAA_transport"/>
</dbReference>
<dbReference type="InterPro" id="IPR028082">
    <property type="entry name" value="Peripla_BP_I"/>
</dbReference>
<dbReference type="SUPFAM" id="SSF53822">
    <property type="entry name" value="Periplasmic binding protein-like I"/>
    <property type="match status" value="1"/>
</dbReference>
<reference evidence="4 5" key="1">
    <citation type="journal article" date="2019" name="Int. J. Syst. Evol. Microbiol.">
        <title>The Global Catalogue of Microorganisms (GCM) 10K type strain sequencing project: providing services to taxonomists for standard genome sequencing and annotation.</title>
        <authorList>
            <consortium name="The Broad Institute Genomics Platform"/>
            <consortium name="The Broad Institute Genome Sequencing Center for Infectious Disease"/>
            <person name="Wu L."/>
            <person name="Ma J."/>
        </authorList>
    </citation>
    <scope>NUCLEOTIDE SEQUENCE [LARGE SCALE GENOMIC DNA]</scope>
    <source>
        <strain evidence="4 5">CGMCC 1.10390</strain>
    </source>
</reference>
<evidence type="ECO:0000256" key="2">
    <source>
        <dbReference type="SAM" id="MobiDB-lite"/>
    </source>
</evidence>
<evidence type="ECO:0000313" key="4">
    <source>
        <dbReference type="EMBL" id="MFD1645431.1"/>
    </source>
</evidence>
<organism evidence="4 5">
    <name type="scientific">Haloarchaeobius litoreus</name>
    <dbReference type="NCBI Taxonomy" id="755306"/>
    <lineage>
        <taxon>Archaea</taxon>
        <taxon>Methanobacteriati</taxon>
        <taxon>Methanobacteriota</taxon>
        <taxon>Stenosarchaea group</taxon>
        <taxon>Halobacteria</taxon>
        <taxon>Halobacteriales</taxon>
        <taxon>Halorubellaceae</taxon>
        <taxon>Haloarchaeobius</taxon>
    </lineage>
</organism>
<evidence type="ECO:0000259" key="3">
    <source>
        <dbReference type="Pfam" id="PF13458"/>
    </source>
</evidence>
<dbReference type="Proteomes" id="UP001597034">
    <property type="component" value="Unassembled WGS sequence"/>
</dbReference>
<dbReference type="EMBL" id="JBHUDO010000002">
    <property type="protein sequence ID" value="MFD1645431.1"/>
    <property type="molecule type" value="Genomic_DNA"/>
</dbReference>
<comment type="caution">
    <text evidence="4">The sequence shown here is derived from an EMBL/GenBank/DDBJ whole genome shotgun (WGS) entry which is preliminary data.</text>
</comment>
<dbReference type="InterPro" id="IPR028081">
    <property type="entry name" value="Leu-bd"/>
</dbReference>
<dbReference type="Gene3D" id="3.40.50.2300">
    <property type="match status" value="2"/>
</dbReference>
<feature type="compositionally biased region" description="Basic residues" evidence="2">
    <location>
        <begin position="1"/>
        <end position="12"/>
    </location>
</feature>
<dbReference type="RefSeq" id="WP_256399056.1">
    <property type="nucleotide sequence ID" value="NZ_JANHJR010000001.1"/>
</dbReference>
<keyword evidence="1" id="KW-0732">Signal</keyword>
<protein>
    <submittedName>
        <fullName evidence="4">ABC transporter substrate-binding protein</fullName>
    </submittedName>
</protein>
<proteinExistence type="predicted"/>
<gene>
    <name evidence="4" type="ORF">ACFSBL_07035</name>
</gene>
<name>A0ABD6DHB8_9EURY</name>
<evidence type="ECO:0000313" key="5">
    <source>
        <dbReference type="Proteomes" id="UP001597034"/>
    </source>
</evidence>